<protein>
    <recommendedName>
        <fullName evidence="4">Retinol dehydrogenase 14</fullName>
    </recommendedName>
</protein>
<dbReference type="CDD" id="cd05327">
    <property type="entry name" value="retinol-DH_like_SDR_c_like"/>
    <property type="match status" value="1"/>
</dbReference>
<organism evidence="2 3">
    <name type="scientific">Aquatica leii</name>
    <dbReference type="NCBI Taxonomy" id="1421715"/>
    <lineage>
        <taxon>Eukaryota</taxon>
        <taxon>Metazoa</taxon>
        <taxon>Ecdysozoa</taxon>
        <taxon>Arthropoda</taxon>
        <taxon>Hexapoda</taxon>
        <taxon>Insecta</taxon>
        <taxon>Pterygota</taxon>
        <taxon>Neoptera</taxon>
        <taxon>Endopterygota</taxon>
        <taxon>Coleoptera</taxon>
        <taxon>Polyphaga</taxon>
        <taxon>Elateriformia</taxon>
        <taxon>Elateroidea</taxon>
        <taxon>Lampyridae</taxon>
        <taxon>Luciolinae</taxon>
        <taxon>Aquatica</taxon>
    </lineage>
</organism>
<keyword evidence="3" id="KW-1185">Reference proteome</keyword>
<dbReference type="Proteomes" id="UP001353858">
    <property type="component" value="Unassembled WGS sequence"/>
</dbReference>
<keyword evidence="1" id="KW-0560">Oxidoreductase</keyword>
<evidence type="ECO:0000313" key="2">
    <source>
        <dbReference type="EMBL" id="KAK4875325.1"/>
    </source>
</evidence>
<dbReference type="AlphaFoldDB" id="A0AAN7SP77"/>
<dbReference type="InterPro" id="IPR036291">
    <property type="entry name" value="NAD(P)-bd_dom_sf"/>
</dbReference>
<dbReference type="Pfam" id="PF00106">
    <property type="entry name" value="adh_short"/>
    <property type="match status" value="1"/>
</dbReference>
<dbReference type="InterPro" id="IPR002347">
    <property type="entry name" value="SDR_fam"/>
</dbReference>
<evidence type="ECO:0000313" key="3">
    <source>
        <dbReference type="Proteomes" id="UP001353858"/>
    </source>
</evidence>
<dbReference type="Gene3D" id="3.40.50.720">
    <property type="entry name" value="NAD(P)-binding Rossmann-like Domain"/>
    <property type="match status" value="1"/>
</dbReference>
<reference evidence="3" key="1">
    <citation type="submission" date="2023-01" db="EMBL/GenBank/DDBJ databases">
        <title>Key to firefly adult light organ development and bioluminescence: homeobox transcription factors regulate luciferase expression and transportation to peroxisome.</title>
        <authorList>
            <person name="Fu X."/>
        </authorList>
    </citation>
    <scope>NUCLEOTIDE SEQUENCE [LARGE SCALE GENOMIC DNA]</scope>
</reference>
<dbReference type="SUPFAM" id="SSF51735">
    <property type="entry name" value="NAD(P)-binding Rossmann-fold domains"/>
    <property type="match status" value="1"/>
</dbReference>
<comment type="caution">
    <text evidence="2">The sequence shown here is derived from an EMBL/GenBank/DDBJ whole genome shotgun (WGS) entry which is preliminary data.</text>
</comment>
<dbReference type="PANTHER" id="PTHR43157:SF66">
    <property type="entry name" value="WW DOMAIN-CONTAINING OXIDOREDUCTASE-LIKE PROTEIN"/>
    <property type="match status" value="1"/>
</dbReference>
<accession>A0AAN7SP77</accession>
<gene>
    <name evidence="2" type="ORF">RN001_011747</name>
</gene>
<dbReference type="GO" id="GO:0016491">
    <property type="term" value="F:oxidoreductase activity"/>
    <property type="evidence" value="ECO:0007669"/>
    <property type="project" value="UniProtKB-KW"/>
</dbReference>
<evidence type="ECO:0008006" key="4">
    <source>
        <dbReference type="Google" id="ProtNLM"/>
    </source>
</evidence>
<dbReference type="EMBL" id="JARPUR010000005">
    <property type="protein sequence ID" value="KAK4875325.1"/>
    <property type="molecule type" value="Genomic_DNA"/>
</dbReference>
<dbReference type="PANTHER" id="PTHR43157">
    <property type="entry name" value="PHOSPHATIDYLINOSITOL-GLYCAN BIOSYNTHESIS CLASS F PROTEIN-RELATED"/>
    <property type="match status" value="1"/>
</dbReference>
<sequence>MEKKTIIITGGNAGIGKEAAMELAKSGARVIMACRNQDTGKTCRDEIIETTGNTNVILKKLDLSSFQSVRDFAEDINKNEDRLDVLIHNAGVWLSKNVNNDDGVDLTMATNQFGPFLLTHLLIDLLKKSAPSRIVIVSSVSHFFGRLGFDQSKRYVPSYFPHLNYFNSKFANVCFANELALRLKDSNITVNSLHPGIIKTDIWNTFPAPISWSVALFSKVFFKTAKEGCETIVYLAVSEDVDGVTGKYFVDCKKSHMSKRTRSNEFNKKFWEICKDNVGLRNTDVSI</sequence>
<name>A0AAN7SP77_9COLE</name>
<evidence type="ECO:0000256" key="1">
    <source>
        <dbReference type="ARBA" id="ARBA00023002"/>
    </source>
</evidence>
<proteinExistence type="predicted"/>
<dbReference type="PRINTS" id="PR00081">
    <property type="entry name" value="GDHRDH"/>
</dbReference>